<dbReference type="OrthoDB" id="9806661at2"/>
<dbReference type="InterPro" id="IPR004821">
    <property type="entry name" value="Cyt_trans-like"/>
</dbReference>
<dbReference type="EMBL" id="CP003382">
    <property type="protein sequence ID" value="AFZ66109.1"/>
    <property type="molecule type" value="Genomic_DNA"/>
</dbReference>
<dbReference type="NCBIfam" id="TIGR01510">
    <property type="entry name" value="coaD_prev_kdtB"/>
    <property type="match status" value="1"/>
</dbReference>
<evidence type="ECO:0000256" key="2">
    <source>
        <dbReference type="ARBA" id="ARBA00022679"/>
    </source>
</evidence>
<feature type="binding site" evidence="9">
    <location>
        <begin position="90"/>
        <end position="92"/>
    </location>
    <ligand>
        <name>ATP</name>
        <dbReference type="ChEBI" id="CHEBI:30616"/>
    </ligand>
</feature>
<evidence type="ECO:0000256" key="9">
    <source>
        <dbReference type="HAMAP-Rule" id="MF_00151"/>
    </source>
</evidence>
<evidence type="ECO:0000256" key="6">
    <source>
        <dbReference type="ARBA" id="ARBA00022842"/>
    </source>
</evidence>
<dbReference type="RefSeq" id="WP_015234419.1">
    <property type="nucleotide sequence ID" value="NC_019793.1"/>
</dbReference>
<dbReference type="HOGENOM" id="CLU_100149_1_1_0"/>
<sequence length="163" mass="18301">MKHAVYPGSFDPVTNGHMDVLTRASKIFDTVTVTVMHNARKQGKHLFSLEERLDILREATGGLPNVRVDGFSGLLVEYMQRNQNGVIVRGLRAVSDYEYELQIAHLNRQLGDVETVFIMAATRWSFVSSSMVKEVASYQGDIGKMVPPASERALKRRYSLEAL</sequence>
<dbReference type="InterPro" id="IPR001980">
    <property type="entry name" value="PPAT"/>
</dbReference>
<evidence type="ECO:0000256" key="1">
    <source>
        <dbReference type="ARBA" id="ARBA00022490"/>
    </source>
</evidence>
<dbReference type="eggNOG" id="COG0669">
    <property type="taxonomic scope" value="Bacteria"/>
</dbReference>
<feature type="binding site" evidence="9">
    <location>
        <position position="75"/>
    </location>
    <ligand>
        <name>substrate</name>
    </ligand>
</feature>
<feature type="binding site" evidence="9">
    <location>
        <position position="17"/>
    </location>
    <ligand>
        <name>ATP</name>
        <dbReference type="ChEBI" id="CHEBI:30616"/>
    </ligand>
</feature>
<comment type="pathway">
    <text evidence="9">Cofactor biosynthesis; coenzyme A biosynthesis; CoA from (R)-pantothenate: step 4/5.</text>
</comment>
<organism evidence="11 12">
    <name type="scientific">Deinococcus peraridilitoris (strain DSM 19664 / LMG 22246 / CIP 109416 / KR-200)</name>
    <dbReference type="NCBI Taxonomy" id="937777"/>
    <lineage>
        <taxon>Bacteria</taxon>
        <taxon>Thermotogati</taxon>
        <taxon>Deinococcota</taxon>
        <taxon>Deinococci</taxon>
        <taxon>Deinococcales</taxon>
        <taxon>Deinococcaceae</taxon>
        <taxon>Deinococcus</taxon>
    </lineage>
</organism>
<keyword evidence="6 9" id="KW-0460">Magnesium</keyword>
<dbReference type="GO" id="GO:0004595">
    <property type="term" value="F:pantetheine-phosphate adenylyltransferase activity"/>
    <property type="evidence" value="ECO:0007669"/>
    <property type="project" value="UniProtKB-UniRule"/>
</dbReference>
<feature type="domain" description="Cytidyltransferase-like" evidence="10">
    <location>
        <begin position="5"/>
        <end position="134"/>
    </location>
</feature>
<gene>
    <name evidence="9" type="primary">coaD</name>
    <name evidence="11" type="ordered locus">Deipe_0514</name>
</gene>
<evidence type="ECO:0000256" key="4">
    <source>
        <dbReference type="ARBA" id="ARBA00022741"/>
    </source>
</evidence>
<evidence type="ECO:0000313" key="11">
    <source>
        <dbReference type="EMBL" id="AFZ66109.1"/>
    </source>
</evidence>
<feature type="binding site" evidence="9">
    <location>
        <begin position="124"/>
        <end position="130"/>
    </location>
    <ligand>
        <name>ATP</name>
        <dbReference type="ChEBI" id="CHEBI:30616"/>
    </ligand>
</feature>
<keyword evidence="1 9" id="KW-0963">Cytoplasm</keyword>
<dbReference type="CDD" id="cd02163">
    <property type="entry name" value="PPAT"/>
    <property type="match status" value="1"/>
</dbReference>
<proteinExistence type="inferred from homology"/>
<comment type="catalytic activity">
    <reaction evidence="8 9">
        <text>(R)-4'-phosphopantetheine + ATP + H(+) = 3'-dephospho-CoA + diphosphate</text>
        <dbReference type="Rhea" id="RHEA:19801"/>
        <dbReference type="ChEBI" id="CHEBI:15378"/>
        <dbReference type="ChEBI" id="CHEBI:30616"/>
        <dbReference type="ChEBI" id="CHEBI:33019"/>
        <dbReference type="ChEBI" id="CHEBI:57328"/>
        <dbReference type="ChEBI" id="CHEBI:61723"/>
        <dbReference type="EC" id="2.7.7.3"/>
    </reaction>
</comment>
<reference evidence="12" key="1">
    <citation type="submission" date="2012-03" db="EMBL/GenBank/DDBJ databases">
        <title>Complete sequence of chromosome of Deinococcus peraridilitoris DSM 19664.</title>
        <authorList>
            <person name="Lucas S."/>
            <person name="Copeland A."/>
            <person name="Lapidus A."/>
            <person name="Glavina del Rio T."/>
            <person name="Dalin E."/>
            <person name="Tice H."/>
            <person name="Bruce D."/>
            <person name="Goodwin L."/>
            <person name="Pitluck S."/>
            <person name="Peters L."/>
            <person name="Mikhailova N."/>
            <person name="Lu M."/>
            <person name="Kyrpides N."/>
            <person name="Mavromatis K."/>
            <person name="Ivanova N."/>
            <person name="Brettin T."/>
            <person name="Detter J.C."/>
            <person name="Han C."/>
            <person name="Larimer F."/>
            <person name="Land M."/>
            <person name="Hauser L."/>
            <person name="Markowitz V."/>
            <person name="Cheng J.-F."/>
            <person name="Hugenholtz P."/>
            <person name="Woyke T."/>
            <person name="Wu D."/>
            <person name="Pukall R."/>
            <person name="Steenblock K."/>
            <person name="Brambilla E."/>
            <person name="Klenk H.-P."/>
            <person name="Eisen J.A."/>
        </authorList>
    </citation>
    <scope>NUCLEOTIDE SEQUENCE [LARGE SCALE GENOMIC DNA]</scope>
    <source>
        <strain evidence="12">DSM 19664 / LMG 22246 / CIP 109416 / KR-200</strain>
    </source>
</reference>
<dbReference type="InterPro" id="IPR014729">
    <property type="entry name" value="Rossmann-like_a/b/a_fold"/>
</dbReference>
<dbReference type="PANTHER" id="PTHR21342:SF1">
    <property type="entry name" value="PHOSPHOPANTETHEINE ADENYLYLTRANSFERASE"/>
    <property type="match status" value="1"/>
</dbReference>
<comment type="cofactor">
    <cofactor evidence="9">
        <name>Mg(2+)</name>
        <dbReference type="ChEBI" id="CHEBI:18420"/>
    </cofactor>
</comment>
<dbReference type="KEGG" id="dpd:Deipe_0514"/>
<dbReference type="GO" id="GO:0005737">
    <property type="term" value="C:cytoplasm"/>
    <property type="evidence" value="ECO:0007669"/>
    <property type="project" value="UniProtKB-SubCell"/>
</dbReference>
<dbReference type="Pfam" id="PF01467">
    <property type="entry name" value="CTP_transf_like"/>
    <property type="match status" value="1"/>
</dbReference>
<keyword evidence="4 9" id="KW-0547">Nucleotide-binding</keyword>
<accession>K9ZY55</accession>
<dbReference type="PRINTS" id="PR01020">
    <property type="entry name" value="LPSBIOSNTHSS"/>
</dbReference>
<dbReference type="HAMAP" id="MF_00151">
    <property type="entry name" value="PPAT_bact"/>
    <property type="match status" value="1"/>
</dbReference>
<feature type="binding site" evidence="9">
    <location>
        <position position="100"/>
    </location>
    <ligand>
        <name>ATP</name>
        <dbReference type="ChEBI" id="CHEBI:30616"/>
    </ligand>
</feature>
<evidence type="ECO:0000256" key="3">
    <source>
        <dbReference type="ARBA" id="ARBA00022695"/>
    </source>
</evidence>
<dbReference type="PANTHER" id="PTHR21342">
    <property type="entry name" value="PHOSPHOPANTETHEINE ADENYLYLTRANSFERASE"/>
    <property type="match status" value="1"/>
</dbReference>
<evidence type="ECO:0000259" key="10">
    <source>
        <dbReference type="Pfam" id="PF01467"/>
    </source>
</evidence>
<evidence type="ECO:0000256" key="7">
    <source>
        <dbReference type="ARBA" id="ARBA00022993"/>
    </source>
</evidence>
<protein>
    <recommendedName>
        <fullName evidence="9">Phosphopantetheine adenylyltransferase</fullName>
        <ecNumber evidence="9">2.7.7.3</ecNumber>
    </recommendedName>
    <alternativeName>
        <fullName evidence="9">Dephospho-CoA pyrophosphorylase</fullName>
    </alternativeName>
    <alternativeName>
        <fullName evidence="9">Pantetheine-phosphate adenylyltransferase</fullName>
        <shortName evidence="9">PPAT</shortName>
    </alternativeName>
</protein>
<dbReference type="GO" id="GO:0015937">
    <property type="term" value="P:coenzyme A biosynthetic process"/>
    <property type="evidence" value="ECO:0007669"/>
    <property type="project" value="UniProtKB-UniRule"/>
</dbReference>
<evidence type="ECO:0000313" key="12">
    <source>
        <dbReference type="Proteomes" id="UP000010467"/>
    </source>
</evidence>
<dbReference type="PATRIC" id="fig|937777.3.peg.518"/>
<dbReference type="UniPathway" id="UPA00241">
    <property type="reaction ID" value="UER00355"/>
</dbReference>
<dbReference type="STRING" id="937777.Deipe_0514"/>
<evidence type="ECO:0000256" key="8">
    <source>
        <dbReference type="ARBA" id="ARBA00029346"/>
    </source>
</evidence>
<keyword evidence="12" id="KW-1185">Reference proteome</keyword>
<dbReference type="AlphaFoldDB" id="K9ZY55"/>
<feature type="binding site" evidence="9">
    <location>
        <position position="41"/>
    </location>
    <ligand>
        <name>substrate</name>
    </ligand>
</feature>
<feature type="binding site" evidence="9">
    <location>
        <position position="9"/>
    </location>
    <ligand>
        <name>substrate</name>
    </ligand>
</feature>
<comment type="subunit">
    <text evidence="9">Homohexamer.</text>
</comment>
<dbReference type="Proteomes" id="UP000010467">
    <property type="component" value="Chromosome"/>
</dbReference>
<evidence type="ECO:0000256" key="5">
    <source>
        <dbReference type="ARBA" id="ARBA00022840"/>
    </source>
</evidence>
<keyword evidence="2 9" id="KW-0808">Transferase</keyword>
<keyword evidence="5 9" id="KW-0067">ATP-binding</keyword>
<feature type="binding site" evidence="9">
    <location>
        <position position="89"/>
    </location>
    <ligand>
        <name>substrate</name>
    </ligand>
</feature>
<feature type="site" description="Transition state stabilizer" evidence="9">
    <location>
        <position position="17"/>
    </location>
</feature>
<dbReference type="SUPFAM" id="SSF52374">
    <property type="entry name" value="Nucleotidylyl transferase"/>
    <property type="match status" value="1"/>
</dbReference>
<keyword evidence="3 9" id="KW-0548">Nucleotidyltransferase</keyword>
<dbReference type="EC" id="2.7.7.3" evidence="9"/>
<name>K9ZY55_DEIPD</name>
<comment type="function">
    <text evidence="9">Reversibly transfers an adenylyl group from ATP to 4'-phosphopantetheine, yielding dephospho-CoA (dPCoA) and pyrophosphate.</text>
</comment>
<dbReference type="NCBIfam" id="TIGR00125">
    <property type="entry name" value="cyt_tran_rel"/>
    <property type="match status" value="1"/>
</dbReference>
<dbReference type="GO" id="GO:0005524">
    <property type="term" value="F:ATP binding"/>
    <property type="evidence" value="ECO:0007669"/>
    <property type="project" value="UniProtKB-KW"/>
</dbReference>
<comment type="subcellular location">
    <subcellularLocation>
        <location evidence="9">Cytoplasm</location>
    </subcellularLocation>
</comment>
<comment type="similarity">
    <text evidence="9">Belongs to the bacterial CoaD family.</text>
</comment>
<dbReference type="Gene3D" id="3.40.50.620">
    <property type="entry name" value="HUPs"/>
    <property type="match status" value="1"/>
</dbReference>
<feature type="binding site" evidence="9">
    <location>
        <begin position="9"/>
        <end position="10"/>
    </location>
    <ligand>
        <name>ATP</name>
        <dbReference type="ChEBI" id="CHEBI:30616"/>
    </ligand>
</feature>
<keyword evidence="7 9" id="KW-0173">Coenzyme A biosynthesis</keyword>